<accession>A0A0F9SJY5</accession>
<name>A0A0F9SJY5_9ZZZZ</name>
<dbReference type="EMBL" id="LAZR01000476">
    <property type="protein sequence ID" value="KKN67344.1"/>
    <property type="molecule type" value="Genomic_DNA"/>
</dbReference>
<sequence length="112" mass="13164">MKSKKGDSYGVLLFVLIIVLLLVLFLVRVASMDDKSSYQKYCEYEYGEYFLQSSDGEVFIRNPLRYCFSVNEEGDIEKHYFMEKQAKDICKKPNFFELNKWSVICGERGVNK</sequence>
<proteinExistence type="predicted"/>
<evidence type="ECO:0000313" key="1">
    <source>
        <dbReference type="EMBL" id="KKN67344.1"/>
    </source>
</evidence>
<reference evidence="1" key="1">
    <citation type="journal article" date="2015" name="Nature">
        <title>Complex archaea that bridge the gap between prokaryotes and eukaryotes.</title>
        <authorList>
            <person name="Spang A."/>
            <person name="Saw J.H."/>
            <person name="Jorgensen S.L."/>
            <person name="Zaremba-Niedzwiedzka K."/>
            <person name="Martijn J."/>
            <person name="Lind A.E."/>
            <person name="van Eijk R."/>
            <person name="Schleper C."/>
            <person name="Guy L."/>
            <person name="Ettema T.J."/>
        </authorList>
    </citation>
    <scope>NUCLEOTIDE SEQUENCE</scope>
</reference>
<comment type="caution">
    <text evidence="1">The sequence shown here is derived from an EMBL/GenBank/DDBJ whole genome shotgun (WGS) entry which is preliminary data.</text>
</comment>
<protein>
    <submittedName>
        <fullName evidence="1">Uncharacterized protein</fullName>
    </submittedName>
</protein>
<organism evidence="1">
    <name type="scientific">marine sediment metagenome</name>
    <dbReference type="NCBI Taxonomy" id="412755"/>
    <lineage>
        <taxon>unclassified sequences</taxon>
        <taxon>metagenomes</taxon>
        <taxon>ecological metagenomes</taxon>
    </lineage>
</organism>
<dbReference type="AlphaFoldDB" id="A0A0F9SJY5"/>
<gene>
    <name evidence="1" type="ORF">LCGC14_0462080</name>
</gene>